<organism evidence="1 2">
    <name type="scientific">Actinomadura craniellae</name>
    <dbReference type="NCBI Taxonomy" id="2231787"/>
    <lineage>
        <taxon>Bacteria</taxon>
        <taxon>Bacillati</taxon>
        <taxon>Actinomycetota</taxon>
        <taxon>Actinomycetes</taxon>
        <taxon>Streptosporangiales</taxon>
        <taxon>Thermomonosporaceae</taxon>
        <taxon>Actinomadura</taxon>
    </lineage>
</organism>
<dbReference type="PANTHER" id="PTHR36451">
    <property type="entry name" value="PAPS-DEPENDENT SULFOTRANSFERASE STF3"/>
    <property type="match status" value="1"/>
</dbReference>
<dbReference type="OrthoDB" id="9777890at2"/>
<proteinExistence type="predicted"/>
<dbReference type="AlphaFoldDB" id="A0A365HDH5"/>
<protein>
    <submittedName>
        <fullName evidence="1">Sulfotransferase</fullName>
    </submittedName>
</protein>
<dbReference type="SUPFAM" id="SSF52540">
    <property type="entry name" value="P-loop containing nucleoside triphosphate hydrolases"/>
    <property type="match status" value="1"/>
</dbReference>
<dbReference type="GO" id="GO:0016740">
    <property type="term" value="F:transferase activity"/>
    <property type="evidence" value="ECO:0007669"/>
    <property type="project" value="UniProtKB-KW"/>
</dbReference>
<dbReference type="Proteomes" id="UP000251891">
    <property type="component" value="Unassembled WGS sequence"/>
</dbReference>
<dbReference type="InterPro" id="IPR052736">
    <property type="entry name" value="Stf3_sulfotransferase"/>
</dbReference>
<dbReference type="InterPro" id="IPR027417">
    <property type="entry name" value="P-loop_NTPase"/>
</dbReference>
<keyword evidence="1" id="KW-0808">Transferase</keyword>
<name>A0A365HDH5_9ACTN</name>
<evidence type="ECO:0000313" key="1">
    <source>
        <dbReference type="EMBL" id="RAY17137.1"/>
    </source>
</evidence>
<dbReference type="EMBL" id="QLYX01000001">
    <property type="protein sequence ID" value="RAY17137.1"/>
    <property type="molecule type" value="Genomic_DNA"/>
</dbReference>
<keyword evidence="2" id="KW-1185">Reference proteome</keyword>
<dbReference type="Gene3D" id="3.40.50.300">
    <property type="entry name" value="P-loop containing nucleotide triphosphate hydrolases"/>
    <property type="match status" value="1"/>
</dbReference>
<dbReference type="PANTHER" id="PTHR36451:SF1">
    <property type="entry name" value="OMEGA-HYDROXY-BETA-DIHYDROMENAQUINONE-9 SULFOTRANSFERASE STF3"/>
    <property type="match status" value="1"/>
</dbReference>
<dbReference type="Pfam" id="PF13469">
    <property type="entry name" value="Sulfotransfer_3"/>
    <property type="match status" value="1"/>
</dbReference>
<accession>A0A365HDH5</accession>
<evidence type="ECO:0000313" key="2">
    <source>
        <dbReference type="Proteomes" id="UP000251891"/>
    </source>
</evidence>
<comment type="caution">
    <text evidence="1">The sequence shown here is derived from an EMBL/GenBank/DDBJ whole genome shotgun (WGS) entry which is preliminary data.</text>
</comment>
<reference evidence="1 2" key="1">
    <citation type="submission" date="2018-06" db="EMBL/GenBank/DDBJ databases">
        <title>Actinomadura craniellae sp. nov. isolated from marine sponge Craniella sp.</title>
        <authorList>
            <person name="Li L."/>
            <person name="Xu Q.H."/>
            <person name="Lin H.W."/>
            <person name="Lu Y.H."/>
        </authorList>
    </citation>
    <scope>NUCLEOTIDE SEQUENCE [LARGE SCALE GENOMIC DNA]</scope>
    <source>
        <strain evidence="1 2">LHW63021</strain>
    </source>
</reference>
<dbReference type="RefSeq" id="WP_111863191.1">
    <property type="nucleotide sequence ID" value="NZ_QLYX01000001.1"/>
</dbReference>
<gene>
    <name evidence="1" type="ORF">DPM19_02985</name>
</gene>
<sequence>MTAGRDGIGTIEDLHASASKITGLADFGEDAYRDGLAALLESYAADAGLTPLGHRVKRSYLRGALIARLLSEAAWQRYPEHAGVPVERPIFVTGLPRTGTTALHRLLTADPAHQGLELWLAELPQPRPPRHTWAADPAFQTVQSRYERHHTEHPEFMGVHYISADMVEECWQLLRQSMRSVSFECLAHLPAYSAWLDAQDWTSAYRRHRRNLQLIGLPDAGRRWVLKNPSHLFALDALLEVYPDALIVQTHRAPRTAMASMCSLAAHVTAGWSEVFTGAVIGRDQLELWGRGLDRFRAERARHDPARFCDVDYDDFVRDPLGTVEAVYARFGLPLDDAARAAMTRLHEESRSGAARPAHRYTLSDFGLTAEEVDERFVTG</sequence>